<evidence type="ECO:0000313" key="1">
    <source>
        <dbReference type="EMBL" id="TYP66324.1"/>
    </source>
</evidence>
<protein>
    <submittedName>
        <fullName evidence="1">Uncharacterized protein</fullName>
    </submittedName>
</protein>
<proteinExistence type="predicted"/>
<organism evidence="1 2">
    <name type="scientific">Stutzerimonas stutzeri</name>
    <name type="common">Pseudomonas stutzeri</name>
    <dbReference type="NCBI Taxonomy" id="316"/>
    <lineage>
        <taxon>Bacteria</taxon>
        <taxon>Pseudomonadati</taxon>
        <taxon>Pseudomonadota</taxon>
        <taxon>Gammaproteobacteria</taxon>
        <taxon>Pseudomonadales</taxon>
        <taxon>Pseudomonadaceae</taxon>
        <taxon>Stutzerimonas</taxon>
    </lineage>
</organism>
<name>A0A5S5BH81_STUST</name>
<dbReference type="Proteomes" id="UP000324282">
    <property type="component" value="Unassembled WGS sequence"/>
</dbReference>
<gene>
    <name evidence="1" type="ORF">A9A72_121323</name>
</gene>
<comment type="caution">
    <text evidence="1">The sequence shown here is derived from an EMBL/GenBank/DDBJ whole genome shotgun (WGS) entry which is preliminary data.</text>
</comment>
<dbReference type="AlphaFoldDB" id="A0A5S5BH81"/>
<evidence type="ECO:0000313" key="2">
    <source>
        <dbReference type="Proteomes" id="UP000324282"/>
    </source>
</evidence>
<dbReference type="EMBL" id="VNHQ01000011">
    <property type="protein sequence ID" value="TYP66324.1"/>
    <property type="molecule type" value="Genomic_DNA"/>
</dbReference>
<reference evidence="1 2" key="1">
    <citation type="submission" date="2019-07" db="EMBL/GenBank/DDBJ databases">
        <title>Deep subsurface shale carbon reservoir microbial communities from Ohio and West Virginia, USA.</title>
        <authorList>
            <person name="Wrighton K."/>
        </authorList>
    </citation>
    <scope>NUCLEOTIDE SEQUENCE [LARGE SCALE GENOMIC DNA]</scope>
    <source>
        <strain evidence="1 2">NP_8Ht</strain>
    </source>
</reference>
<accession>A0A5S5BH81</accession>
<sequence>MATSHALMVGADGAEPECCEGQEQGKMTVCKTGQECKTASLLQIVAAKAQLIPTVKPVAAPYNDQVPSRTLDAVWHPPRV</sequence>